<proteinExistence type="predicted"/>
<feature type="region of interest" description="Disordered" evidence="1">
    <location>
        <begin position="61"/>
        <end position="81"/>
    </location>
</feature>
<evidence type="ECO:0000256" key="1">
    <source>
        <dbReference type="SAM" id="MobiDB-lite"/>
    </source>
</evidence>
<organism evidence="2 3">
    <name type="scientific">Maritalea myrionectae</name>
    <dbReference type="NCBI Taxonomy" id="454601"/>
    <lineage>
        <taxon>Bacteria</taxon>
        <taxon>Pseudomonadati</taxon>
        <taxon>Pseudomonadota</taxon>
        <taxon>Alphaproteobacteria</taxon>
        <taxon>Hyphomicrobiales</taxon>
        <taxon>Devosiaceae</taxon>
        <taxon>Maritalea</taxon>
    </lineage>
</organism>
<evidence type="ECO:0000313" key="3">
    <source>
        <dbReference type="Proteomes" id="UP000258927"/>
    </source>
</evidence>
<feature type="compositionally biased region" description="Basic and acidic residues" evidence="1">
    <location>
        <begin position="62"/>
        <end position="75"/>
    </location>
</feature>
<evidence type="ECO:0000313" key="2">
    <source>
        <dbReference type="EMBL" id="AVX05975.1"/>
    </source>
</evidence>
<sequence length="81" mass="9234">MPLYVRDENIDKMLVEIQKLTGATKTEAVKTALAALLRRAKAQKSPSERLMPVIEAARNLPGKKDPNFDMKKFSDEMWDDQ</sequence>
<protein>
    <recommendedName>
        <fullName evidence="4">Antitoxin VapB</fullName>
    </recommendedName>
</protein>
<accession>A0A2R4MIZ2</accession>
<evidence type="ECO:0008006" key="4">
    <source>
        <dbReference type="Google" id="ProtNLM"/>
    </source>
</evidence>
<reference evidence="2 3" key="1">
    <citation type="submission" date="2017-05" db="EMBL/GenBank/DDBJ databases">
        <title>Genome Analysis of Maritalea myrionectae HL2708#5.</title>
        <authorList>
            <consortium name="Cotde Inc.-PKNU"/>
            <person name="Jang D."/>
            <person name="Oh H.-M."/>
        </authorList>
    </citation>
    <scope>NUCLEOTIDE SEQUENCE [LARGE SCALE GENOMIC DNA]</scope>
    <source>
        <strain evidence="2 3">HL2708#5</strain>
        <plasmid evidence="3">phl2708x3</plasmid>
    </source>
</reference>
<geneLocation type="plasmid" evidence="3">
    <name>phl2708x3</name>
</geneLocation>
<keyword evidence="3" id="KW-1185">Reference proteome</keyword>
<dbReference type="InterPro" id="IPR011660">
    <property type="entry name" value="VapB-like"/>
</dbReference>
<name>A0A2R4MIZ2_9HYPH</name>
<dbReference type="AlphaFoldDB" id="A0A2R4MIZ2"/>
<gene>
    <name evidence="2" type="ORF">MXMO3_03472</name>
</gene>
<dbReference type="EMBL" id="CP021331">
    <property type="protein sequence ID" value="AVX05975.1"/>
    <property type="molecule type" value="Genomic_DNA"/>
</dbReference>
<keyword evidence="2" id="KW-0614">Plasmid</keyword>
<dbReference type="KEGG" id="mmyr:MXMO3_03472"/>
<dbReference type="Proteomes" id="UP000258927">
    <property type="component" value="Plasmid pHL2708X3"/>
</dbReference>
<dbReference type="Pfam" id="PF07704">
    <property type="entry name" value="PSK_trans_fac"/>
    <property type="match status" value="1"/>
</dbReference>